<sequence length="418" mass="49269">MSIFYMTPVKGEIPVHLLEVIVVQRLEYLKLVLKGENITYNEYLIEDSLYDNVGHFTLCIVAILNGNREFLMFLTKTETELFRLRTNLFSTYELRCFAKKLLKTIKKIVTELSFVNSLEILCQHLVLKHMAKHILTHAKKCCEHKINIPFKQCLSFVANRQVELSNGVALVPCSKWKQYLVSLFEEYMNYKLKTNIRRVGVDPRINNLVNRLDKEFISSLLNQSNILLCKDVDNVSKYFPLCMLNLHQTLRQKHRLSHSQRFYYTLFLKSIGMPVQEAIEFWKAEYTQSPDGNHRCSHSWEQDEKKIVYGIRHMYGLEGARKNYVSVNCHRIQSMDNCAEGGCPFKYFDDKKLFKLLENHSQISMSQLYELKKKKQYTSACILTLNNIEECDNYRFNFTPVEYFSLNLKQNLLHEINE</sequence>
<dbReference type="Gene3D" id="1.20.930.80">
    <property type="match status" value="1"/>
</dbReference>
<reference evidence="10" key="1">
    <citation type="submission" date="2025-08" db="UniProtKB">
        <authorList>
            <consortium name="RefSeq"/>
        </authorList>
    </citation>
    <scope>IDENTIFICATION</scope>
    <source>
        <tissue evidence="10">Silk gland</tissue>
    </source>
</reference>
<keyword evidence="5" id="KW-0479">Metal-binding</keyword>
<dbReference type="PANTHER" id="PTHR10537">
    <property type="entry name" value="DNA PRIMASE LARGE SUBUNIT"/>
    <property type="match status" value="1"/>
</dbReference>
<evidence type="ECO:0000256" key="7">
    <source>
        <dbReference type="ARBA" id="ARBA00023014"/>
    </source>
</evidence>
<dbReference type="InterPro" id="IPR007238">
    <property type="entry name" value="DNA_primase_lsu_euk/arc"/>
</dbReference>
<dbReference type="GO" id="GO:0051539">
    <property type="term" value="F:4 iron, 4 sulfur cluster binding"/>
    <property type="evidence" value="ECO:0007669"/>
    <property type="project" value="UniProtKB-KW"/>
</dbReference>
<evidence type="ECO:0000256" key="3">
    <source>
        <dbReference type="ARBA" id="ARBA00022515"/>
    </source>
</evidence>
<evidence type="ECO:0000256" key="1">
    <source>
        <dbReference type="ARBA" id="ARBA00001966"/>
    </source>
</evidence>
<keyword evidence="9" id="KW-1185">Reference proteome</keyword>
<dbReference type="Proteomes" id="UP000504629">
    <property type="component" value="Unplaced"/>
</dbReference>
<evidence type="ECO:0000256" key="4">
    <source>
        <dbReference type="ARBA" id="ARBA00022705"/>
    </source>
</evidence>
<dbReference type="GO" id="GO:0006270">
    <property type="term" value="P:DNA replication initiation"/>
    <property type="evidence" value="ECO:0007669"/>
    <property type="project" value="TreeGrafter"/>
</dbReference>
<proteinExistence type="predicted"/>
<keyword evidence="7" id="KW-0411">Iron-sulfur</keyword>
<keyword evidence="2" id="KW-0004">4Fe-4S</keyword>
<accession>A0A6J2JAN6</accession>
<organism evidence="9 10">
    <name type="scientific">Bombyx mandarina</name>
    <name type="common">Wild silk moth</name>
    <name type="synonym">Wild silkworm</name>
    <dbReference type="NCBI Taxonomy" id="7092"/>
    <lineage>
        <taxon>Eukaryota</taxon>
        <taxon>Metazoa</taxon>
        <taxon>Ecdysozoa</taxon>
        <taxon>Arthropoda</taxon>
        <taxon>Hexapoda</taxon>
        <taxon>Insecta</taxon>
        <taxon>Pterygota</taxon>
        <taxon>Neoptera</taxon>
        <taxon>Endopterygota</taxon>
        <taxon>Lepidoptera</taxon>
        <taxon>Glossata</taxon>
        <taxon>Ditrysia</taxon>
        <taxon>Bombycoidea</taxon>
        <taxon>Bombycidae</taxon>
        <taxon>Bombycinae</taxon>
        <taxon>Bombyx</taxon>
    </lineage>
</organism>
<dbReference type="GO" id="GO:0005658">
    <property type="term" value="C:alpha DNA polymerase:primase complex"/>
    <property type="evidence" value="ECO:0007669"/>
    <property type="project" value="TreeGrafter"/>
</dbReference>
<feature type="domain" description="DNA primase large subunit C-terminal" evidence="8">
    <location>
        <begin position="236"/>
        <end position="404"/>
    </location>
</feature>
<evidence type="ECO:0000256" key="6">
    <source>
        <dbReference type="ARBA" id="ARBA00023004"/>
    </source>
</evidence>
<dbReference type="GeneID" id="114239952"/>
<keyword evidence="4" id="KW-0235">DNA replication</keyword>
<dbReference type="KEGG" id="bman:114239952"/>
<evidence type="ECO:0000313" key="9">
    <source>
        <dbReference type="Proteomes" id="UP000504629"/>
    </source>
</evidence>
<dbReference type="GO" id="GO:0006269">
    <property type="term" value="P:DNA replication, synthesis of primer"/>
    <property type="evidence" value="ECO:0007669"/>
    <property type="project" value="UniProtKB-KW"/>
</dbReference>
<evidence type="ECO:0000256" key="5">
    <source>
        <dbReference type="ARBA" id="ARBA00022723"/>
    </source>
</evidence>
<dbReference type="Pfam" id="PF26466">
    <property type="entry name" value="DNA_primase_lrg_N"/>
    <property type="match status" value="1"/>
</dbReference>
<evidence type="ECO:0000256" key="2">
    <source>
        <dbReference type="ARBA" id="ARBA00022485"/>
    </source>
</evidence>
<keyword evidence="6" id="KW-0408">Iron</keyword>
<gene>
    <name evidence="10" type="primary">LOC114239952</name>
</gene>
<protein>
    <submittedName>
        <fullName evidence="10">Probable DNA primase large subunit</fullName>
    </submittedName>
</protein>
<evidence type="ECO:0000313" key="10">
    <source>
        <dbReference type="RefSeq" id="XP_028026197.1"/>
    </source>
</evidence>
<dbReference type="OrthoDB" id="421393at2759"/>
<name>A0A6J2JAN6_BOMMA</name>
<comment type="cofactor">
    <cofactor evidence="1">
        <name>[4Fe-4S] cluster</name>
        <dbReference type="ChEBI" id="CHEBI:49883"/>
    </cofactor>
</comment>
<keyword evidence="3" id="KW-0639">Primosome</keyword>
<dbReference type="Pfam" id="PF04104">
    <property type="entry name" value="DNA_primase_lrg"/>
    <property type="match status" value="1"/>
</dbReference>
<dbReference type="RefSeq" id="XP_028026197.1">
    <property type="nucleotide sequence ID" value="XM_028170396.1"/>
</dbReference>
<evidence type="ECO:0000259" key="8">
    <source>
        <dbReference type="Pfam" id="PF04104"/>
    </source>
</evidence>
<dbReference type="GO" id="GO:0046872">
    <property type="term" value="F:metal ion binding"/>
    <property type="evidence" value="ECO:0007669"/>
    <property type="project" value="UniProtKB-KW"/>
</dbReference>
<dbReference type="PANTHER" id="PTHR10537:SF4">
    <property type="entry name" value="DNA PRIMASE LARGE SUBUNIT"/>
    <property type="match status" value="1"/>
</dbReference>
<dbReference type="AlphaFoldDB" id="A0A6J2JAN6"/>
<dbReference type="InterPro" id="IPR058560">
    <property type="entry name" value="DNA_primase_C"/>
</dbReference>